<evidence type="ECO:0000313" key="5">
    <source>
        <dbReference type="EMBL" id="MEF7616739.1"/>
    </source>
</evidence>
<keyword evidence="3" id="KW-0804">Transcription</keyword>
<dbReference type="InterPro" id="IPR008920">
    <property type="entry name" value="TF_FadR/GntR_C"/>
</dbReference>
<evidence type="ECO:0000259" key="4">
    <source>
        <dbReference type="PROSITE" id="PS50949"/>
    </source>
</evidence>
<evidence type="ECO:0000256" key="2">
    <source>
        <dbReference type="ARBA" id="ARBA00023125"/>
    </source>
</evidence>
<dbReference type="InterPro" id="IPR000524">
    <property type="entry name" value="Tscrpt_reg_HTH_GntR"/>
</dbReference>
<organism evidence="5 6">
    <name type="scientific">Aquincola agrisoli</name>
    <dbReference type="NCBI Taxonomy" id="3119538"/>
    <lineage>
        <taxon>Bacteria</taxon>
        <taxon>Pseudomonadati</taxon>
        <taxon>Pseudomonadota</taxon>
        <taxon>Betaproteobacteria</taxon>
        <taxon>Burkholderiales</taxon>
        <taxon>Sphaerotilaceae</taxon>
        <taxon>Aquincola</taxon>
    </lineage>
</organism>
<dbReference type="Pfam" id="PF07729">
    <property type="entry name" value="FCD"/>
    <property type="match status" value="1"/>
</dbReference>
<dbReference type="SUPFAM" id="SSF46785">
    <property type="entry name" value="Winged helix' DNA-binding domain"/>
    <property type="match status" value="1"/>
</dbReference>
<dbReference type="SMART" id="SM00895">
    <property type="entry name" value="FCD"/>
    <property type="match status" value="1"/>
</dbReference>
<dbReference type="PANTHER" id="PTHR43537">
    <property type="entry name" value="TRANSCRIPTIONAL REGULATOR, GNTR FAMILY"/>
    <property type="match status" value="1"/>
</dbReference>
<dbReference type="EMBL" id="JAZIBG010000048">
    <property type="protein sequence ID" value="MEF7616739.1"/>
    <property type="molecule type" value="Genomic_DNA"/>
</dbReference>
<proteinExistence type="predicted"/>
<dbReference type="SMART" id="SM00345">
    <property type="entry name" value="HTH_GNTR"/>
    <property type="match status" value="1"/>
</dbReference>
<evidence type="ECO:0000313" key="6">
    <source>
        <dbReference type="Proteomes" id="UP001336250"/>
    </source>
</evidence>
<dbReference type="PANTHER" id="PTHR43537:SF39">
    <property type="entry name" value="HTH-TYPE TRANSCRIPTIONAL REGULATOR MCBR"/>
    <property type="match status" value="1"/>
</dbReference>
<dbReference type="InterPro" id="IPR036390">
    <property type="entry name" value="WH_DNA-bd_sf"/>
</dbReference>
<dbReference type="Gene3D" id="1.20.120.530">
    <property type="entry name" value="GntR ligand-binding domain-like"/>
    <property type="match status" value="1"/>
</dbReference>
<dbReference type="GO" id="GO:0003700">
    <property type="term" value="F:DNA-binding transcription factor activity"/>
    <property type="evidence" value="ECO:0007669"/>
    <property type="project" value="InterPro"/>
</dbReference>
<keyword evidence="1" id="KW-0805">Transcription regulation</keyword>
<keyword evidence="2" id="KW-0238">DNA-binding</keyword>
<dbReference type="Proteomes" id="UP001336250">
    <property type="component" value="Unassembled WGS sequence"/>
</dbReference>
<comment type="caution">
    <text evidence="5">The sequence shown here is derived from an EMBL/GenBank/DDBJ whole genome shotgun (WGS) entry which is preliminary data.</text>
</comment>
<reference evidence="5 6" key="1">
    <citation type="submission" date="2024-02" db="EMBL/GenBank/DDBJ databases">
        <title>Genome sequence of Aquincola sp. MAHUQ-54.</title>
        <authorList>
            <person name="Huq M.A."/>
        </authorList>
    </citation>
    <scope>NUCLEOTIDE SEQUENCE [LARGE SCALE GENOMIC DNA]</scope>
    <source>
        <strain evidence="5 6">MAHUQ-54</strain>
    </source>
</reference>
<feature type="domain" description="HTH gntR-type" evidence="4">
    <location>
        <begin position="19"/>
        <end position="86"/>
    </location>
</feature>
<dbReference type="InterPro" id="IPR036388">
    <property type="entry name" value="WH-like_DNA-bd_sf"/>
</dbReference>
<dbReference type="Pfam" id="PF00392">
    <property type="entry name" value="GntR"/>
    <property type="match status" value="1"/>
</dbReference>
<evidence type="ECO:0000256" key="1">
    <source>
        <dbReference type="ARBA" id="ARBA00023015"/>
    </source>
</evidence>
<dbReference type="InterPro" id="IPR011711">
    <property type="entry name" value="GntR_C"/>
</dbReference>
<dbReference type="RefSeq" id="WP_332292308.1">
    <property type="nucleotide sequence ID" value="NZ_JAZIBG010000048.1"/>
</dbReference>
<dbReference type="SUPFAM" id="SSF48008">
    <property type="entry name" value="GntR ligand-binding domain-like"/>
    <property type="match status" value="1"/>
</dbReference>
<protein>
    <submittedName>
        <fullName evidence="5">GntR family transcriptional regulator</fullName>
    </submittedName>
</protein>
<evidence type="ECO:0000256" key="3">
    <source>
        <dbReference type="ARBA" id="ARBA00023163"/>
    </source>
</evidence>
<name>A0AAW9QMA7_9BURK</name>
<accession>A0AAW9QMA7</accession>
<dbReference type="GO" id="GO:0003677">
    <property type="term" value="F:DNA binding"/>
    <property type="evidence" value="ECO:0007669"/>
    <property type="project" value="UniProtKB-KW"/>
</dbReference>
<sequence length="232" mass="25399">MAFTDTPDIAQDASTITHSSLATKVYESLRSSLANGELAPDQKLNGRMVAERLGVSQTPVREAMLQLVAERALTMNRNKSVTVPALTAEKFTELRDIRVALETLACHGAVAHITDADIDAIEALHRRMIEAKKAGDYRTTMRLNREVHLGIYRASQRTELVALIESLWVRTGPYLNLLYQNEGRVVVEPHEHERLIAALRARDAEAAAASITRDIVKGGAPVVDALQAAAAK</sequence>
<keyword evidence="6" id="KW-1185">Reference proteome</keyword>
<gene>
    <name evidence="5" type="ORF">V4F39_22685</name>
</gene>
<dbReference type="AlphaFoldDB" id="A0AAW9QMA7"/>
<dbReference type="Gene3D" id="1.10.10.10">
    <property type="entry name" value="Winged helix-like DNA-binding domain superfamily/Winged helix DNA-binding domain"/>
    <property type="match status" value="1"/>
</dbReference>
<dbReference type="PROSITE" id="PS50949">
    <property type="entry name" value="HTH_GNTR"/>
    <property type="match status" value="1"/>
</dbReference>